<feature type="domain" description="ATP-grasp" evidence="5">
    <location>
        <begin position="147"/>
        <end position="370"/>
    </location>
</feature>
<keyword evidence="4" id="KW-0547">Nucleotide-binding</keyword>
<dbReference type="SUPFAM" id="SSF52440">
    <property type="entry name" value="PreATP-grasp domain"/>
    <property type="match status" value="1"/>
</dbReference>
<proteinExistence type="inferred from homology"/>
<comment type="caution">
    <text evidence="6">The sequence shown here is derived from an EMBL/GenBank/DDBJ whole genome shotgun (WGS) entry which is preliminary data.</text>
</comment>
<protein>
    <recommendedName>
        <fullName evidence="5">ATP-grasp domain-containing protein</fullName>
    </recommendedName>
</protein>
<dbReference type="InterPro" id="IPR011095">
    <property type="entry name" value="Dala_Dala_lig_C"/>
</dbReference>
<sequence>MPAVRTGEQHRIVTILAGGPTPEYVSSITTALGILAHRDSLKDHFSFIPCLISKTGVWLDETTSERALAVYQKGDDDALQRMEEVVCAGTSVPPWLVVSSSTVVFPTIGGALGEDGVIIGLCRALATPFVGCDILTSVICLDKAVCKSVLQTAGLSQTPHIVVQPSDDLGLILESKHFSLPWVVKPADGGCSIGVSYVKSFGDFTVAIDKARGHYPDSNILVEPLVEHMLEIDVAVMEEISSTGDRRLVFSPPGLRQNFHLHLASSASSGVTASSAQGDKNAEGELSWLVPAPDLPEDVVKTMQALAKRAFRAVQATGFLRVDFFYVPTTGEILINEINTIPNTSIDSMWFKLWAAAGIEPKDWVIRVVEHALRRGDSQRLKLPLRNV</sequence>
<dbReference type="GO" id="GO:0005524">
    <property type="term" value="F:ATP binding"/>
    <property type="evidence" value="ECO:0007669"/>
    <property type="project" value="UniProtKB-UniRule"/>
</dbReference>
<dbReference type="PANTHER" id="PTHR23132">
    <property type="entry name" value="D-ALANINE--D-ALANINE LIGASE"/>
    <property type="match status" value="1"/>
</dbReference>
<dbReference type="Gene3D" id="3.30.470.20">
    <property type="entry name" value="ATP-grasp fold, B domain"/>
    <property type="match status" value="1"/>
</dbReference>
<dbReference type="Gene3D" id="3.40.50.20">
    <property type="match status" value="1"/>
</dbReference>
<dbReference type="SUPFAM" id="SSF56059">
    <property type="entry name" value="Glutathione synthetase ATP-binding domain-like"/>
    <property type="match status" value="1"/>
</dbReference>
<keyword evidence="3" id="KW-0961">Cell wall biogenesis/degradation</keyword>
<dbReference type="Pfam" id="PF07478">
    <property type="entry name" value="Dala_Dala_lig_C"/>
    <property type="match status" value="2"/>
</dbReference>
<dbReference type="Gene3D" id="3.30.1490.20">
    <property type="entry name" value="ATP-grasp fold, A domain"/>
    <property type="match status" value="1"/>
</dbReference>
<evidence type="ECO:0000313" key="6">
    <source>
        <dbReference type="EMBL" id="KAJ9613037.1"/>
    </source>
</evidence>
<organism evidence="6 7">
    <name type="scientific">Cladophialophora chaetospira</name>
    <dbReference type="NCBI Taxonomy" id="386627"/>
    <lineage>
        <taxon>Eukaryota</taxon>
        <taxon>Fungi</taxon>
        <taxon>Dikarya</taxon>
        <taxon>Ascomycota</taxon>
        <taxon>Pezizomycotina</taxon>
        <taxon>Eurotiomycetes</taxon>
        <taxon>Chaetothyriomycetidae</taxon>
        <taxon>Chaetothyriales</taxon>
        <taxon>Herpotrichiellaceae</taxon>
        <taxon>Cladophialophora</taxon>
    </lineage>
</organism>
<dbReference type="GO" id="GO:0005829">
    <property type="term" value="C:cytosol"/>
    <property type="evidence" value="ECO:0007669"/>
    <property type="project" value="TreeGrafter"/>
</dbReference>
<dbReference type="InterPro" id="IPR016185">
    <property type="entry name" value="PreATP-grasp_dom_sf"/>
</dbReference>
<dbReference type="GO" id="GO:0071555">
    <property type="term" value="P:cell wall organization"/>
    <property type="evidence" value="ECO:0007669"/>
    <property type="project" value="UniProtKB-KW"/>
</dbReference>
<reference evidence="6" key="1">
    <citation type="submission" date="2022-10" db="EMBL/GenBank/DDBJ databases">
        <title>Culturing micro-colonial fungi from biological soil crusts in the Mojave desert and describing Neophaeococcomyces mojavensis, and introducing the new genera and species Taxawa tesnikishii.</title>
        <authorList>
            <person name="Kurbessoian T."/>
            <person name="Stajich J.E."/>
        </authorList>
    </citation>
    <scope>NUCLEOTIDE SEQUENCE</scope>
    <source>
        <strain evidence="6">TK_41</strain>
    </source>
</reference>
<dbReference type="InterPro" id="IPR011127">
    <property type="entry name" value="Dala_Dala_lig_N"/>
</dbReference>
<evidence type="ECO:0000256" key="4">
    <source>
        <dbReference type="PROSITE-ProRule" id="PRU00409"/>
    </source>
</evidence>
<keyword evidence="2" id="KW-0436">Ligase</keyword>
<keyword evidence="7" id="KW-1185">Reference proteome</keyword>
<evidence type="ECO:0000256" key="2">
    <source>
        <dbReference type="ARBA" id="ARBA00022598"/>
    </source>
</evidence>
<evidence type="ECO:0000259" key="5">
    <source>
        <dbReference type="PROSITE" id="PS50975"/>
    </source>
</evidence>
<gene>
    <name evidence="6" type="ORF">H2200_002978</name>
</gene>
<dbReference type="Proteomes" id="UP001172673">
    <property type="component" value="Unassembled WGS sequence"/>
</dbReference>
<dbReference type="Pfam" id="PF01820">
    <property type="entry name" value="Dala_Dala_lig_N"/>
    <property type="match status" value="1"/>
</dbReference>
<dbReference type="PANTHER" id="PTHR23132:SF25">
    <property type="entry name" value="D-ALANINE--D-ALANINE LIGASE A"/>
    <property type="match status" value="1"/>
</dbReference>
<dbReference type="PROSITE" id="PS50975">
    <property type="entry name" value="ATP_GRASP"/>
    <property type="match status" value="1"/>
</dbReference>
<evidence type="ECO:0000313" key="7">
    <source>
        <dbReference type="Proteomes" id="UP001172673"/>
    </source>
</evidence>
<evidence type="ECO:0000256" key="1">
    <source>
        <dbReference type="ARBA" id="ARBA00010871"/>
    </source>
</evidence>
<evidence type="ECO:0000256" key="3">
    <source>
        <dbReference type="ARBA" id="ARBA00023316"/>
    </source>
</evidence>
<dbReference type="GO" id="GO:0008716">
    <property type="term" value="F:D-alanine-D-alanine ligase activity"/>
    <property type="evidence" value="ECO:0007669"/>
    <property type="project" value="InterPro"/>
</dbReference>
<keyword evidence="4" id="KW-0067">ATP-binding</keyword>
<name>A0AA38XGK2_9EURO</name>
<dbReference type="InterPro" id="IPR011761">
    <property type="entry name" value="ATP-grasp"/>
</dbReference>
<dbReference type="GO" id="GO:0046872">
    <property type="term" value="F:metal ion binding"/>
    <property type="evidence" value="ECO:0007669"/>
    <property type="project" value="InterPro"/>
</dbReference>
<accession>A0AA38XGK2</accession>
<dbReference type="EMBL" id="JAPDRK010000004">
    <property type="protein sequence ID" value="KAJ9613037.1"/>
    <property type="molecule type" value="Genomic_DNA"/>
</dbReference>
<dbReference type="AlphaFoldDB" id="A0AA38XGK2"/>
<comment type="similarity">
    <text evidence="1">Belongs to the D-alanine--D-alanine ligase family.</text>
</comment>
<dbReference type="InterPro" id="IPR013815">
    <property type="entry name" value="ATP_grasp_subdomain_1"/>
</dbReference>